<dbReference type="PaxDb" id="39947-A0A0P0WK89"/>
<feature type="non-terminal residue" evidence="2">
    <location>
        <position position="1"/>
    </location>
</feature>
<protein>
    <submittedName>
        <fullName evidence="2">Os05g0298050 protein</fullName>
    </submittedName>
</protein>
<organism evidence="2 3">
    <name type="scientific">Oryza sativa subsp. japonica</name>
    <name type="common">Rice</name>
    <dbReference type="NCBI Taxonomy" id="39947"/>
    <lineage>
        <taxon>Eukaryota</taxon>
        <taxon>Viridiplantae</taxon>
        <taxon>Streptophyta</taxon>
        <taxon>Embryophyta</taxon>
        <taxon>Tracheophyta</taxon>
        <taxon>Spermatophyta</taxon>
        <taxon>Magnoliopsida</taxon>
        <taxon>Liliopsida</taxon>
        <taxon>Poales</taxon>
        <taxon>Poaceae</taxon>
        <taxon>BOP clade</taxon>
        <taxon>Oryzoideae</taxon>
        <taxon>Oryzeae</taxon>
        <taxon>Oryzinae</taxon>
        <taxon>Oryza</taxon>
        <taxon>Oryza sativa</taxon>
    </lineage>
</organism>
<gene>
    <name evidence="2" type="ordered locus">Os05g0298050</name>
    <name evidence="2" type="ORF">OSNPB_050298050</name>
</gene>
<reference evidence="3" key="1">
    <citation type="journal article" date="2005" name="Nature">
        <title>The map-based sequence of the rice genome.</title>
        <authorList>
            <consortium name="International rice genome sequencing project (IRGSP)"/>
            <person name="Matsumoto T."/>
            <person name="Wu J."/>
            <person name="Kanamori H."/>
            <person name="Katayose Y."/>
            <person name="Fujisawa M."/>
            <person name="Namiki N."/>
            <person name="Mizuno H."/>
            <person name="Yamamoto K."/>
            <person name="Antonio B.A."/>
            <person name="Baba T."/>
            <person name="Sakata K."/>
            <person name="Nagamura Y."/>
            <person name="Aoki H."/>
            <person name="Arikawa K."/>
            <person name="Arita K."/>
            <person name="Bito T."/>
            <person name="Chiden Y."/>
            <person name="Fujitsuka N."/>
            <person name="Fukunaka R."/>
            <person name="Hamada M."/>
            <person name="Harada C."/>
            <person name="Hayashi A."/>
            <person name="Hijishita S."/>
            <person name="Honda M."/>
            <person name="Hosokawa S."/>
            <person name="Ichikawa Y."/>
            <person name="Idonuma A."/>
            <person name="Iijima M."/>
            <person name="Ikeda M."/>
            <person name="Ikeno M."/>
            <person name="Ito K."/>
            <person name="Ito S."/>
            <person name="Ito T."/>
            <person name="Ito Y."/>
            <person name="Ito Y."/>
            <person name="Iwabuchi A."/>
            <person name="Kamiya K."/>
            <person name="Karasawa W."/>
            <person name="Kurita K."/>
            <person name="Katagiri S."/>
            <person name="Kikuta A."/>
            <person name="Kobayashi H."/>
            <person name="Kobayashi N."/>
            <person name="Machita K."/>
            <person name="Maehara T."/>
            <person name="Masukawa M."/>
            <person name="Mizubayashi T."/>
            <person name="Mukai Y."/>
            <person name="Nagasaki H."/>
            <person name="Nagata Y."/>
            <person name="Naito S."/>
            <person name="Nakashima M."/>
            <person name="Nakama Y."/>
            <person name="Nakamichi Y."/>
            <person name="Nakamura M."/>
            <person name="Meguro A."/>
            <person name="Negishi M."/>
            <person name="Ohta I."/>
            <person name="Ohta T."/>
            <person name="Okamoto M."/>
            <person name="Ono N."/>
            <person name="Saji S."/>
            <person name="Sakaguchi M."/>
            <person name="Sakai K."/>
            <person name="Shibata M."/>
            <person name="Shimokawa T."/>
            <person name="Song J."/>
            <person name="Takazaki Y."/>
            <person name="Terasawa K."/>
            <person name="Tsugane M."/>
            <person name="Tsuji K."/>
            <person name="Ueda S."/>
            <person name="Waki K."/>
            <person name="Yamagata H."/>
            <person name="Yamamoto M."/>
            <person name="Yamamoto S."/>
            <person name="Yamane H."/>
            <person name="Yoshiki S."/>
            <person name="Yoshihara R."/>
            <person name="Yukawa K."/>
            <person name="Zhong H."/>
            <person name="Yano M."/>
            <person name="Yuan Q."/>
            <person name="Ouyang S."/>
            <person name="Liu J."/>
            <person name="Jones K.M."/>
            <person name="Gansberger K."/>
            <person name="Moffat K."/>
            <person name="Hill J."/>
            <person name="Bera J."/>
            <person name="Fadrosh D."/>
            <person name="Jin S."/>
            <person name="Johri S."/>
            <person name="Kim M."/>
            <person name="Overton L."/>
            <person name="Reardon M."/>
            <person name="Tsitrin T."/>
            <person name="Vuong H."/>
            <person name="Weaver B."/>
            <person name="Ciecko A."/>
            <person name="Tallon L."/>
            <person name="Jackson J."/>
            <person name="Pai G."/>
            <person name="Aken S.V."/>
            <person name="Utterback T."/>
            <person name="Reidmuller S."/>
            <person name="Feldblyum T."/>
            <person name="Hsiao J."/>
            <person name="Zismann V."/>
            <person name="Iobst S."/>
            <person name="de Vazeille A.R."/>
            <person name="Buell C.R."/>
            <person name="Ying K."/>
            <person name="Li Y."/>
            <person name="Lu T."/>
            <person name="Huang Y."/>
            <person name="Zhao Q."/>
            <person name="Feng Q."/>
            <person name="Zhang L."/>
            <person name="Zhu J."/>
            <person name="Weng Q."/>
            <person name="Mu J."/>
            <person name="Lu Y."/>
            <person name="Fan D."/>
            <person name="Liu Y."/>
            <person name="Guan J."/>
            <person name="Zhang Y."/>
            <person name="Yu S."/>
            <person name="Liu X."/>
            <person name="Zhang Y."/>
            <person name="Hong G."/>
            <person name="Han B."/>
            <person name="Choisne N."/>
            <person name="Demange N."/>
            <person name="Orjeda G."/>
            <person name="Samain S."/>
            <person name="Cattolico L."/>
            <person name="Pelletier E."/>
            <person name="Couloux A."/>
            <person name="Segurens B."/>
            <person name="Wincker P."/>
            <person name="D'Hont A."/>
            <person name="Scarpelli C."/>
            <person name="Weissenbach J."/>
            <person name="Salanoubat M."/>
            <person name="Quetier F."/>
            <person name="Yu Y."/>
            <person name="Kim H.R."/>
            <person name="Rambo T."/>
            <person name="Currie J."/>
            <person name="Collura K."/>
            <person name="Luo M."/>
            <person name="Yang T."/>
            <person name="Ammiraju J.S.S."/>
            <person name="Engler F."/>
            <person name="Soderlund C."/>
            <person name="Wing R.A."/>
            <person name="Palmer L.E."/>
            <person name="de la Bastide M."/>
            <person name="Spiegel L."/>
            <person name="Nascimento L."/>
            <person name="Zutavern T."/>
            <person name="O'Shaughnessy A."/>
            <person name="Dike S."/>
            <person name="Dedhia N."/>
            <person name="Preston R."/>
            <person name="Balija V."/>
            <person name="McCombie W.R."/>
            <person name="Chow T."/>
            <person name="Chen H."/>
            <person name="Chung M."/>
            <person name="Chen C."/>
            <person name="Shaw J."/>
            <person name="Wu H."/>
            <person name="Hsiao K."/>
            <person name="Chao Y."/>
            <person name="Chu M."/>
            <person name="Cheng C."/>
            <person name="Hour A."/>
            <person name="Lee P."/>
            <person name="Lin S."/>
            <person name="Lin Y."/>
            <person name="Liou J."/>
            <person name="Liu S."/>
            <person name="Hsing Y."/>
            <person name="Raghuvanshi S."/>
            <person name="Mohanty A."/>
            <person name="Bharti A.K."/>
            <person name="Gaur A."/>
            <person name="Gupta V."/>
            <person name="Kumar D."/>
            <person name="Ravi V."/>
            <person name="Vij S."/>
            <person name="Kapur A."/>
            <person name="Khurana P."/>
            <person name="Khurana P."/>
            <person name="Khurana J.P."/>
            <person name="Tyagi A.K."/>
            <person name="Gaikwad K."/>
            <person name="Singh A."/>
            <person name="Dalal V."/>
            <person name="Srivastava S."/>
            <person name="Dixit A."/>
            <person name="Pal A.K."/>
            <person name="Ghazi I.A."/>
            <person name="Yadav M."/>
            <person name="Pandit A."/>
            <person name="Bhargava A."/>
            <person name="Sureshbabu K."/>
            <person name="Batra K."/>
            <person name="Sharma T.R."/>
            <person name="Mohapatra T."/>
            <person name="Singh N.K."/>
            <person name="Messing J."/>
            <person name="Nelson A.B."/>
            <person name="Fuks G."/>
            <person name="Kavchok S."/>
            <person name="Keizer G."/>
            <person name="Linton E."/>
            <person name="Llaca V."/>
            <person name="Song R."/>
            <person name="Tanyolac B."/>
            <person name="Young S."/>
            <person name="Ho-Il K."/>
            <person name="Hahn J.H."/>
            <person name="Sangsakoo G."/>
            <person name="Vanavichit A."/>
            <person name="de Mattos Luiz.A.T."/>
            <person name="Zimmer P.D."/>
            <person name="Malone G."/>
            <person name="Dellagostin O."/>
            <person name="de Oliveira A.C."/>
            <person name="Bevan M."/>
            <person name="Bancroft I."/>
            <person name="Minx P."/>
            <person name="Cordum H."/>
            <person name="Wilson R."/>
            <person name="Cheng Z."/>
            <person name="Jin W."/>
            <person name="Jiang J."/>
            <person name="Leong S.A."/>
            <person name="Iwama H."/>
            <person name="Gojobori T."/>
            <person name="Itoh T."/>
            <person name="Niimura Y."/>
            <person name="Fujii Y."/>
            <person name="Habara T."/>
            <person name="Sakai H."/>
            <person name="Sato Y."/>
            <person name="Wilson G."/>
            <person name="Kumar K."/>
            <person name="McCouch S."/>
            <person name="Juretic N."/>
            <person name="Hoen D."/>
            <person name="Wright S."/>
            <person name="Bruskiewich R."/>
            <person name="Bureau T."/>
            <person name="Miyao A."/>
            <person name="Hirochika H."/>
            <person name="Nishikawa T."/>
            <person name="Kadowaki K."/>
            <person name="Sugiura M."/>
            <person name="Burr B."/>
            <person name="Sasaki T."/>
        </authorList>
    </citation>
    <scope>NUCLEOTIDE SEQUENCE [LARGE SCALE GENOMIC DNA]</scope>
    <source>
        <strain evidence="3">cv. Nipponbare</strain>
    </source>
</reference>
<dbReference type="Proteomes" id="UP000059680">
    <property type="component" value="Chromosome 5"/>
</dbReference>
<dbReference type="EMBL" id="AP014961">
    <property type="protein sequence ID" value="BAS93207.1"/>
    <property type="molecule type" value="Genomic_DNA"/>
</dbReference>
<reference evidence="2 3" key="3">
    <citation type="journal article" date="2013" name="Rice">
        <title>Improvement of the Oryza sativa Nipponbare reference genome using next generation sequence and optical map data.</title>
        <authorList>
            <person name="Kawahara Y."/>
            <person name="de la Bastide M."/>
            <person name="Hamilton J.P."/>
            <person name="Kanamori H."/>
            <person name="McCombie W.R."/>
            <person name="Ouyang S."/>
            <person name="Schwartz D.C."/>
            <person name="Tanaka T."/>
            <person name="Wu J."/>
            <person name="Zhou S."/>
            <person name="Childs K.L."/>
            <person name="Davidson R.M."/>
            <person name="Lin H."/>
            <person name="Quesada-Ocampo L."/>
            <person name="Vaillancourt B."/>
            <person name="Sakai H."/>
            <person name="Lee S.S."/>
            <person name="Kim J."/>
            <person name="Numa H."/>
            <person name="Itoh T."/>
            <person name="Buell C.R."/>
            <person name="Matsumoto T."/>
        </authorList>
    </citation>
    <scope>NUCLEOTIDE SEQUENCE [LARGE SCALE GENOMIC DNA]</scope>
    <source>
        <strain evidence="3">cv. Nipponbare</strain>
    </source>
</reference>
<evidence type="ECO:0000256" key="1">
    <source>
        <dbReference type="SAM" id="MobiDB-lite"/>
    </source>
</evidence>
<dbReference type="STRING" id="39947.A0A0P0WK89"/>
<evidence type="ECO:0000313" key="2">
    <source>
        <dbReference type="EMBL" id="BAS93207.1"/>
    </source>
</evidence>
<sequence>YCRNLVSTPPTARSAPSSPRRPRWRGCAPPLTRPGGPPHRVPARQRHLLLHARPTCLVVDFCHPWASELAAGLAVPRLTFFSMCAFCLLCQHNVERFGAYDGVADDNAPVVVPGLARRIEVTRAQAPGFFRVPGWDKFADDVERRCWAAMARRGRA</sequence>
<dbReference type="FunCoup" id="A0A0P0WK89">
    <property type="interactions" value="182"/>
</dbReference>
<reference evidence="2 3" key="2">
    <citation type="journal article" date="2013" name="Plant Cell Physiol.">
        <title>Rice Annotation Project Database (RAP-DB): an integrative and interactive database for rice genomics.</title>
        <authorList>
            <person name="Sakai H."/>
            <person name="Lee S.S."/>
            <person name="Tanaka T."/>
            <person name="Numa H."/>
            <person name="Kim J."/>
            <person name="Kawahara Y."/>
            <person name="Wakimoto H."/>
            <person name="Yang C.C."/>
            <person name="Iwamoto M."/>
            <person name="Abe T."/>
            <person name="Yamada Y."/>
            <person name="Muto A."/>
            <person name="Inokuchi H."/>
            <person name="Ikemura T."/>
            <person name="Matsumoto T."/>
            <person name="Sasaki T."/>
            <person name="Itoh T."/>
        </authorList>
    </citation>
    <scope>NUCLEOTIDE SEQUENCE [LARGE SCALE GENOMIC DNA]</scope>
    <source>
        <strain evidence="3">cv. Nipponbare</strain>
    </source>
</reference>
<feature type="region of interest" description="Disordered" evidence="1">
    <location>
        <begin position="1"/>
        <end position="40"/>
    </location>
</feature>
<accession>A0A0P0WK89</accession>
<keyword evidence="3" id="KW-1185">Reference proteome</keyword>
<evidence type="ECO:0000313" key="3">
    <source>
        <dbReference type="Proteomes" id="UP000059680"/>
    </source>
</evidence>
<feature type="compositionally biased region" description="Low complexity" evidence="1">
    <location>
        <begin position="7"/>
        <end position="18"/>
    </location>
</feature>
<feature type="compositionally biased region" description="Pro residues" evidence="1">
    <location>
        <begin position="31"/>
        <end position="40"/>
    </location>
</feature>
<dbReference type="Gene3D" id="3.40.50.2000">
    <property type="entry name" value="Glycogen Phosphorylase B"/>
    <property type="match status" value="1"/>
</dbReference>
<dbReference type="SMR" id="A0A0P0WK89"/>
<dbReference type="InParanoid" id="A0A0P0WK89"/>
<dbReference type="AlphaFoldDB" id="A0A0P0WK89"/>
<dbReference type="SUPFAM" id="SSF53756">
    <property type="entry name" value="UDP-Glycosyltransferase/glycogen phosphorylase"/>
    <property type="match status" value="1"/>
</dbReference>
<name>A0A0P0WK89_ORYSJ</name>
<dbReference type="eggNOG" id="KOG1192">
    <property type="taxonomic scope" value="Eukaryota"/>
</dbReference>
<dbReference type="Gramene" id="Os05t0298050-00">
    <property type="protein sequence ID" value="Os05t0298050-00"/>
    <property type="gene ID" value="Os05g0298050"/>
</dbReference>
<proteinExistence type="predicted"/>